<dbReference type="SMART" id="SM00137">
    <property type="entry name" value="MAM"/>
    <property type="match status" value="1"/>
</dbReference>
<dbReference type="PROSITE" id="PS50060">
    <property type="entry name" value="MAM_2"/>
    <property type="match status" value="1"/>
</dbReference>
<dbReference type="eggNOG" id="KOG3627">
    <property type="taxonomic scope" value="Eukaryota"/>
</dbReference>
<dbReference type="InterPro" id="IPR013320">
    <property type="entry name" value="ConA-like_dom_sf"/>
</dbReference>
<dbReference type="InterPro" id="IPR000998">
    <property type="entry name" value="MAM_dom"/>
</dbReference>
<dbReference type="Pfam" id="PF00629">
    <property type="entry name" value="MAM"/>
    <property type="match status" value="1"/>
</dbReference>
<evidence type="ECO:0000313" key="2">
    <source>
        <dbReference type="EMBL" id="EEN57146.1"/>
    </source>
</evidence>
<reference evidence="2" key="1">
    <citation type="journal article" date="2008" name="Nature">
        <title>The amphioxus genome and the evolution of the chordate karyotype.</title>
        <authorList>
            <consortium name="US DOE Joint Genome Institute (JGI-PGF)"/>
            <person name="Putnam N.H."/>
            <person name="Butts T."/>
            <person name="Ferrier D.E.K."/>
            <person name="Furlong R.F."/>
            <person name="Hellsten U."/>
            <person name="Kawashima T."/>
            <person name="Robinson-Rechavi M."/>
            <person name="Shoguchi E."/>
            <person name="Terry A."/>
            <person name="Yu J.-K."/>
            <person name="Benito-Gutierrez E.L."/>
            <person name="Dubchak I."/>
            <person name="Garcia-Fernandez J."/>
            <person name="Gibson-Brown J.J."/>
            <person name="Grigoriev I.V."/>
            <person name="Horton A.C."/>
            <person name="de Jong P.J."/>
            <person name="Jurka J."/>
            <person name="Kapitonov V.V."/>
            <person name="Kohara Y."/>
            <person name="Kuroki Y."/>
            <person name="Lindquist E."/>
            <person name="Lucas S."/>
            <person name="Osoegawa K."/>
            <person name="Pennacchio L.A."/>
            <person name="Salamov A.A."/>
            <person name="Satou Y."/>
            <person name="Sauka-Spengler T."/>
            <person name="Schmutz J."/>
            <person name="Shin-I T."/>
            <person name="Toyoda A."/>
            <person name="Bronner-Fraser M."/>
            <person name="Fujiyama A."/>
            <person name="Holland L.Z."/>
            <person name="Holland P.W.H."/>
            <person name="Satoh N."/>
            <person name="Rokhsar D.S."/>
        </authorList>
    </citation>
    <scope>NUCLEOTIDE SEQUENCE [LARGE SCALE GENOMIC DNA]</scope>
    <source>
        <strain evidence="2">S238N-H82</strain>
        <tissue evidence="2">Testes</tissue>
    </source>
</reference>
<accession>C3YRE9</accession>
<dbReference type="InterPro" id="IPR051560">
    <property type="entry name" value="MAM_domain-containing"/>
</dbReference>
<dbReference type="SUPFAM" id="SSF49899">
    <property type="entry name" value="Concanavalin A-like lectins/glucanases"/>
    <property type="match status" value="1"/>
</dbReference>
<dbReference type="EMBL" id="GG666547">
    <property type="protein sequence ID" value="EEN57146.1"/>
    <property type="molecule type" value="Genomic_DNA"/>
</dbReference>
<organism>
    <name type="scientific">Branchiostoma floridae</name>
    <name type="common">Florida lancelet</name>
    <name type="synonym">Amphioxus</name>
    <dbReference type="NCBI Taxonomy" id="7739"/>
    <lineage>
        <taxon>Eukaryota</taxon>
        <taxon>Metazoa</taxon>
        <taxon>Chordata</taxon>
        <taxon>Cephalochordata</taxon>
        <taxon>Leptocardii</taxon>
        <taxon>Amphioxiformes</taxon>
        <taxon>Branchiostomatidae</taxon>
        <taxon>Branchiostoma</taxon>
    </lineage>
</organism>
<dbReference type="Gene3D" id="2.60.120.200">
    <property type="match status" value="1"/>
</dbReference>
<proteinExistence type="predicted"/>
<evidence type="ECO:0000259" key="1">
    <source>
        <dbReference type="PROSITE" id="PS50060"/>
    </source>
</evidence>
<sequence>MVSSLITGTFDCDFETDMCGWTQNSQLQDNFDWTRHRGSTGSVDTGPSFDHTMGPNGNGHYMHIDTSPGNAGDRALLSSPTVTADCTMYLRFWYHMYGSTIKTLNVYVRTGSSLPAVPIFTRTGEWGNQWLRAEVEISITGSYHVGST</sequence>
<dbReference type="GO" id="GO:0016020">
    <property type="term" value="C:membrane"/>
    <property type="evidence" value="ECO:0007669"/>
    <property type="project" value="InterPro"/>
</dbReference>
<gene>
    <name evidence="2" type="ORF">BRAFLDRAFT_214662</name>
</gene>
<protein>
    <recommendedName>
        <fullName evidence="1">MAM domain-containing protein</fullName>
    </recommendedName>
</protein>
<dbReference type="PANTHER" id="PTHR23282:SF101">
    <property type="entry name" value="MAM DOMAIN-CONTAINING PROTEIN"/>
    <property type="match status" value="1"/>
</dbReference>
<dbReference type="InParanoid" id="C3YRE9"/>
<dbReference type="PANTHER" id="PTHR23282">
    <property type="entry name" value="APICAL ENDOSOMAL GLYCOPROTEIN PRECURSOR"/>
    <property type="match status" value="1"/>
</dbReference>
<feature type="domain" description="MAM" evidence="1">
    <location>
        <begin position="10"/>
        <end position="145"/>
    </location>
</feature>
<dbReference type="AlphaFoldDB" id="C3YRE9"/>
<name>C3YRE9_BRAFL</name>
<dbReference type="CDD" id="cd06263">
    <property type="entry name" value="MAM"/>
    <property type="match status" value="1"/>
</dbReference>